<dbReference type="PANTHER" id="PTHR34454:SF2">
    <property type="entry name" value="PROTEIN TUNICAMYCIN INDUCED 1"/>
    <property type="match status" value="1"/>
</dbReference>
<dbReference type="AlphaFoldDB" id="A0A7J7MJG7"/>
<evidence type="ECO:0000313" key="1">
    <source>
        <dbReference type="EMBL" id="KAF6154972.1"/>
    </source>
</evidence>
<accession>A0A7J7MJG7</accession>
<keyword evidence="2" id="KW-1185">Reference proteome</keyword>
<dbReference type="InterPro" id="IPR053283">
    <property type="entry name" value="TUNICAMYCIN_INDUCED_1"/>
</dbReference>
<name>A0A7J7MJG7_9MAGN</name>
<proteinExistence type="predicted"/>
<comment type="caution">
    <text evidence="1">The sequence shown here is derived from an EMBL/GenBank/DDBJ whole genome shotgun (WGS) entry which is preliminary data.</text>
</comment>
<dbReference type="OrthoDB" id="513870at2759"/>
<dbReference type="PANTHER" id="PTHR34454">
    <property type="entry name" value="TUNICAMYCIN INDUCED PROTEIN"/>
    <property type="match status" value="1"/>
</dbReference>
<protein>
    <submittedName>
        <fullName evidence="1">Uncharacterized protein</fullName>
    </submittedName>
</protein>
<sequence>MWPLTSINGSNFNLRGFEMLLYSVLVEKAKEEWSFWLLKADASAQTFVKVVFEVEKALKGDEAFKRFPEYEAQIRVDAFRGVG</sequence>
<dbReference type="Proteomes" id="UP000541444">
    <property type="component" value="Unassembled WGS sequence"/>
</dbReference>
<dbReference type="EMBL" id="JACGCM010001448">
    <property type="protein sequence ID" value="KAF6154972.1"/>
    <property type="molecule type" value="Genomic_DNA"/>
</dbReference>
<organism evidence="1 2">
    <name type="scientific">Kingdonia uniflora</name>
    <dbReference type="NCBI Taxonomy" id="39325"/>
    <lineage>
        <taxon>Eukaryota</taxon>
        <taxon>Viridiplantae</taxon>
        <taxon>Streptophyta</taxon>
        <taxon>Embryophyta</taxon>
        <taxon>Tracheophyta</taxon>
        <taxon>Spermatophyta</taxon>
        <taxon>Magnoliopsida</taxon>
        <taxon>Ranunculales</taxon>
        <taxon>Circaeasteraceae</taxon>
        <taxon>Kingdonia</taxon>
    </lineage>
</organism>
<gene>
    <name evidence="1" type="ORF">GIB67_018409</name>
</gene>
<evidence type="ECO:0000313" key="2">
    <source>
        <dbReference type="Proteomes" id="UP000541444"/>
    </source>
</evidence>
<reference evidence="1 2" key="1">
    <citation type="journal article" date="2020" name="IScience">
        <title>Genome Sequencing of the Endangered Kingdonia uniflora (Circaeasteraceae, Ranunculales) Reveals Potential Mechanisms of Evolutionary Specialization.</title>
        <authorList>
            <person name="Sun Y."/>
            <person name="Deng T."/>
            <person name="Zhang A."/>
            <person name="Moore M.J."/>
            <person name="Landis J.B."/>
            <person name="Lin N."/>
            <person name="Zhang H."/>
            <person name="Zhang X."/>
            <person name="Huang J."/>
            <person name="Zhang X."/>
            <person name="Sun H."/>
            <person name="Wang H."/>
        </authorList>
    </citation>
    <scope>NUCLEOTIDE SEQUENCE [LARGE SCALE GENOMIC DNA]</scope>
    <source>
        <strain evidence="1">TB1705</strain>
        <tissue evidence="1">Leaf</tissue>
    </source>
</reference>